<feature type="transmembrane region" description="Helical" evidence="1">
    <location>
        <begin position="173"/>
        <end position="192"/>
    </location>
</feature>
<feature type="transmembrane region" description="Helical" evidence="1">
    <location>
        <begin position="230"/>
        <end position="248"/>
    </location>
</feature>
<evidence type="ECO:0000313" key="4">
    <source>
        <dbReference type="Proteomes" id="UP000199675"/>
    </source>
</evidence>
<keyword evidence="1" id="KW-1133">Transmembrane helix</keyword>
<protein>
    <recommendedName>
        <fullName evidence="2">CAAX prenyl protease 2/Lysostaphin resistance protein A-like domain-containing protein</fullName>
    </recommendedName>
</protein>
<accession>A0A1H2R4B8</accession>
<dbReference type="RefSeq" id="WP_091811268.1">
    <property type="nucleotide sequence ID" value="NZ_FNNE01000001.1"/>
</dbReference>
<feature type="transmembrane region" description="Helical" evidence="1">
    <location>
        <begin position="204"/>
        <end position="224"/>
    </location>
</feature>
<dbReference type="InterPro" id="IPR052710">
    <property type="entry name" value="CAAX_protease"/>
</dbReference>
<evidence type="ECO:0000256" key="1">
    <source>
        <dbReference type="SAM" id="Phobius"/>
    </source>
</evidence>
<dbReference type="PANTHER" id="PTHR36435">
    <property type="entry name" value="SLR1288 PROTEIN"/>
    <property type="match status" value="1"/>
</dbReference>
<reference evidence="3 4" key="1">
    <citation type="submission" date="2016-10" db="EMBL/GenBank/DDBJ databases">
        <authorList>
            <person name="de Groot N.N."/>
        </authorList>
    </citation>
    <scope>NUCLEOTIDE SEQUENCE [LARGE SCALE GENOMIC DNA]</scope>
    <source>
        <strain evidence="3 4">CGMCC 1.7059</strain>
    </source>
</reference>
<proteinExistence type="predicted"/>
<evidence type="ECO:0000313" key="3">
    <source>
        <dbReference type="EMBL" id="SDW14312.1"/>
    </source>
</evidence>
<dbReference type="STRING" id="488533.SAMN04487960_101414"/>
<sequence>MLAIGIAYSLCLILAGLSRDRRLRYGGALAILVAAVAMGYSSWLFGVYALGYLLLSAWMVEWQARNWLRVVRYGLWVVATIPLLIHQAPGYEGVLVAEHVVLKPGSIATDLYFNHDKVWVAWSLLGWLPLFRQSLTPRRGFLPWLTPFLLFLGMALIMALAQVQGLVQWQPGVAAWLGVFALSNLLNTCIAEELLFRGVVQRQLVIRFGWIVALLVTSLLFGIAHLPGGWGYVLVAGFAGLVYGLAYLWTGRLLWAVLVHWLLNLSHILLFTYPMSA</sequence>
<feature type="transmembrane region" description="Helical" evidence="1">
    <location>
        <begin position="118"/>
        <end position="135"/>
    </location>
</feature>
<feature type="transmembrane region" description="Helical" evidence="1">
    <location>
        <begin position="253"/>
        <end position="273"/>
    </location>
</feature>
<keyword evidence="4" id="KW-1185">Reference proteome</keyword>
<feature type="transmembrane region" description="Helical" evidence="1">
    <location>
        <begin position="28"/>
        <end position="55"/>
    </location>
</feature>
<evidence type="ECO:0000259" key="2">
    <source>
        <dbReference type="Pfam" id="PF02517"/>
    </source>
</evidence>
<dbReference type="AlphaFoldDB" id="A0A1H2R4B8"/>
<dbReference type="GO" id="GO:0080120">
    <property type="term" value="P:CAAX-box protein maturation"/>
    <property type="evidence" value="ECO:0007669"/>
    <property type="project" value="UniProtKB-ARBA"/>
</dbReference>
<keyword evidence="1" id="KW-0812">Transmembrane</keyword>
<dbReference type="Pfam" id="PF02517">
    <property type="entry name" value="Rce1-like"/>
    <property type="match status" value="1"/>
</dbReference>
<keyword evidence="1" id="KW-0472">Membrane</keyword>
<dbReference type="GO" id="GO:0004175">
    <property type="term" value="F:endopeptidase activity"/>
    <property type="evidence" value="ECO:0007669"/>
    <property type="project" value="UniProtKB-ARBA"/>
</dbReference>
<dbReference type="OrthoDB" id="5322702at2"/>
<organism evidence="3 4">
    <name type="scientific">Marinobacter mobilis</name>
    <dbReference type="NCBI Taxonomy" id="488533"/>
    <lineage>
        <taxon>Bacteria</taxon>
        <taxon>Pseudomonadati</taxon>
        <taxon>Pseudomonadota</taxon>
        <taxon>Gammaproteobacteria</taxon>
        <taxon>Pseudomonadales</taxon>
        <taxon>Marinobacteraceae</taxon>
        <taxon>Marinobacter</taxon>
    </lineage>
</organism>
<dbReference type="EMBL" id="FNNE01000001">
    <property type="protein sequence ID" value="SDW14312.1"/>
    <property type="molecule type" value="Genomic_DNA"/>
</dbReference>
<dbReference type="InterPro" id="IPR003675">
    <property type="entry name" value="Rce1/LyrA-like_dom"/>
</dbReference>
<feature type="domain" description="CAAX prenyl protease 2/Lysostaphin resistance protein A-like" evidence="2">
    <location>
        <begin position="176"/>
        <end position="265"/>
    </location>
</feature>
<gene>
    <name evidence="3" type="ORF">SAMN04487960_101414</name>
</gene>
<dbReference type="PANTHER" id="PTHR36435:SF1">
    <property type="entry name" value="CAAX AMINO TERMINAL PROTEASE FAMILY PROTEIN"/>
    <property type="match status" value="1"/>
</dbReference>
<feature type="transmembrane region" description="Helical" evidence="1">
    <location>
        <begin position="142"/>
        <end position="161"/>
    </location>
</feature>
<name>A0A1H2R4B8_9GAMM</name>
<dbReference type="Proteomes" id="UP000199675">
    <property type="component" value="Unassembled WGS sequence"/>
</dbReference>